<dbReference type="PANTHER" id="PTHR43649">
    <property type="entry name" value="ARABINOSE-BINDING PROTEIN-RELATED"/>
    <property type="match status" value="1"/>
</dbReference>
<dbReference type="GO" id="GO:0042597">
    <property type="term" value="C:periplasmic space"/>
    <property type="evidence" value="ECO:0007669"/>
    <property type="project" value="UniProtKB-SubCell"/>
</dbReference>
<proteinExistence type="inferred from homology"/>
<evidence type="ECO:0000256" key="7">
    <source>
        <dbReference type="SAM" id="SignalP"/>
    </source>
</evidence>
<evidence type="ECO:0000256" key="1">
    <source>
        <dbReference type="ARBA" id="ARBA00004418"/>
    </source>
</evidence>
<organism evidence="8 9">
    <name type="scientific">Rhodoferax aquaticus</name>
    <dbReference type="NCBI Taxonomy" id="2527691"/>
    <lineage>
        <taxon>Bacteria</taxon>
        <taxon>Pseudomonadati</taxon>
        <taxon>Pseudomonadota</taxon>
        <taxon>Betaproteobacteria</taxon>
        <taxon>Burkholderiales</taxon>
        <taxon>Comamonadaceae</taxon>
        <taxon>Rhodoferax</taxon>
    </lineage>
</organism>
<keyword evidence="9" id="KW-1185">Reference proteome</keyword>
<evidence type="ECO:0000313" key="8">
    <source>
        <dbReference type="EMBL" id="QDL52856.1"/>
    </source>
</evidence>
<dbReference type="Proteomes" id="UP000317365">
    <property type="component" value="Chromosome"/>
</dbReference>
<dbReference type="Gene3D" id="3.40.190.10">
    <property type="entry name" value="Periplasmic binding protein-like II"/>
    <property type="match status" value="2"/>
</dbReference>
<keyword evidence="3" id="KW-0813">Transport</keyword>
<reference evidence="9" key="2">
    <citation type="journal article" date="2020" name="Int. J. Syst. Evol. Microbiol.">
        <title>Genomic insights into a novel species Rhodoferax aquaticus sp. nov., isolated from freshwater.</title>
        <authorList>
            <person name="Li T."/>
            <person name="Zhuo Y."/>
            <person name="Jin C.Z."/>
            <person name="Wu X."/>
            <person name="Ko S.R."/>
            <person name="Jin F.J."/>
            <person name="Ahn C.Y."/>
            <person name="Oh H.M."/>
            <person name="Lee H.G."/>
            <person name="Jin L."/>
        </authorList>
    </citation>
    <scope>NUCLEOTIDE SEQUENCE [LARGE SCALE GENOMIC DNA]</scope>
    <source>
        <strain evidence="9">Gr-4</strain>
    </source>
</reference>
<dbReference type="SUPFAM" id="SSF53850">
    <property type="entry name" value="Periplasmic binding protein-like II"/>
    <property type="match status" value="1"/>
</dbReference>
<evidence type="ECO:0000256" key="3">
    <source>
        <dbReference type="ARBA" id="ARBA00022448"/>
    </source>
</evidence>
<reference evidence="9" key="1">
    <citation type="submission" date="2019-02" db="EMBL/GenBank/DDBJ databases">
        <title>Complete genome sequence of Rhodoferax sp. Gr-4.</title>
        <authorList>
            <person name="Jin L."/>
        </authorList>
    </citation>
    <scope>NUCLEOTIDE SEQUENCE [LARGE SCALE GENOMIC DNA]</scope>
    <source>
        <strain evidence="9">Gr-4</strain>
    </source>
</reference>
<comment type="subcellular location">
    <subcellularLocation>
        <location evidence="1">Periplasm</location>
    </subcellularLocation>
</comment>
<accession>A0A515EJM8</accession>
<dbReference type="KEGG" id="rhg:EXZ61_00955"/>
<comment type="similarity">
    <text evidence="2">Belongs to the bacterial solute-binding protein 1 family.</text>
</comment>
<dbReference type="InterPro" id="IPR050490">
    <property type="entry name" value="Bact_solute-bd_prot1"/>
</dbReference>
<evidence type="ECO:0000256" key="4">
    <source>
        <dbReference type="ARBA" id="ARBA00022729"/>
    </source>
</evidence>
<evidence type="ECO:0000313" key="9">
    <source>
        <dbReference type="Proteomes" id="UP000317365"/>
    </source>
</evidence>
<evidence type="ECO:0000256" key="5">
    <source>
        <dbReference type="ARBA" id="ARBA00049629"/>
    </source>
</evidence>
<feature type="signal peptide" evidence="7">
    <location>
        <begin position="1"/>
        <end position="22"/>
    </location>
</feature>
<protein>
    <recommendedName>
        <fullName evidence="6">Probable sugar-binding periplasmic protein</fullName>
    </recommendedName>
</protein>
<sequence length="416" mass="44949">MSFQLRIAAAAAALVCTGIATAGTLTIESWRGDDKATWEQVLIPAFQKANPGITVKFLTTTPNEYNAAVNARFIAGTAGDLIQCRPFDLAETMYKAGNLADIAALPGMKNFPTSAKLAWQTADAKSAWCMPMASVIHGYFYNKKVFAELGLKVPTTEAEFFDVLAKVKSAGKVAPVSLGTADGWETSEIVYTGQGPAYWKGEEGRQGLIKGTKKFSDPEFVAPLKFMEKLADYLPKGYQAQGYGDSQTLFASGKAAIIPTGSWDISFYDKEGKGLEYGAFRPVVPKKGDTCYISDHIDMAMGMNSKTKNKKDAEVFLNWMAGSEFAELFGNKTPGFFPLSSAPVKLTNPVAAEMLSWRKDCKPTIRAQVQHLDKGQPSLGAELQVVGQGVINKKLSPEAGGKQLADGLAKWYKPAN</sequence>
<evidence type="ECO:0000256" key="6">
    <source>
        <dbReference type="ARBA" id="ARBA00049753"/>
    </source>
</evidence>
<gene>
    <name evidence="8" type="ORF">EXZ61_00955</name>
</gene>
<dbReference type="Pfam" id="PF01547">
    <property type="entry name" value="SBP_bac_1"/>
    <property type="match status" value="1"/>
</dbReference>
<dbReference type="InterPro" id="IPR006059">
    <property type="entry name" value="SBP"/>
</dbReference>
<dbReference type="RefSeq" id="WP_142808308.1">
    <property type="nucleotide sequence ID" value="NZ_CP036282.1"/>
</dbReference>
<evidence type="ECO:0000256" key="2">
    <source>
        <dbReference type="ARBA" id="ARBA00008520"/>
    </source>
</evidence>
<dbReference type="PANTHER" id="PTHR43649:SF28">
    <property type="entry name" value="BINDING PROTEIN COMPONENT OF ABC SUGAR TRANSPORTER-RELATED"/>
    <property type="match status" value="1"/>
</dbReference>
<dbReference type="EMBL" id="CP036282">
    <property type="protein sequence ID" value="QDL52856.1"/>
    <property type="molecule type" value="Genomic_DNA"/>
</dbReference>
<keyword evidence="4 7" id="KW-0732">Signal</keyword>
<dbReference type="AlphaFoldDB" id="A0A515EJM8"/>
<feature type="chain" id="PRO_5021887933" description="Probable sugar-binding periplasmic protein" evidence="7">
    <location>
        <begin position="23"/>
        <end position="416"/>
    </location>
</feature>
<comment type="function">
    <text evidence="5">Part of a binding-protein-dependent transport system for a sugar.</text>
</comment>
<name>A0A515EJM8_9BURK</name>